<organism evidence="2 3">
    <name type="scientific">Vreelandella titanicae</name>
    <dbReference type="NCBI Taxonomy" id="664683"/>
    <lineage>
        <taxon>Bacteria</taxon>
        <taxon>Pseudomonadati</taxon>
        <taxon>Pseudomonadota</taxon>
        <taxon>Gammaproteobacteria</taxon>
        <taxon>Oceanospirillales</taxon>
        <taxon>Halomonadaceae</taxon>
        <taxon>Vreelandella</taxon>
    </lineage>
</organism>
<keyword evidence="3" id="KW-1185">Reference proteome</keyword>
<name>A0AAP9T307_9GAMM</name>
<dbReference type="InterPro" id="IPR045394">
    <property type="entry name" value="Abhydrolase_dom"/>
</dbReference>
<gene>
    <name evidence="2" type="ORF">FX987_04792</name>
</gene>
<protein>
    <recommendedName>
        <fullName evidence="1">Alpha/beta hydrolase domain-containing protein</fullName>
    </recommendedName>
</protein>
<evidence type="ECO:0000259" key="1">
    <source>
        <dbReference type="Pfam" id="PF20091"/>
    </source>
</evidence>
<feature type="domain" description="Alpha/beta hydrolase" evidence="1">
    <location>
        <begin position="196"/>
        <end position="628"/>
    </location>
</feature>
<proteinExistence type="predicted"/>
<dbReference type="Proteomes" id="UP000509761">
    <property type="component" value="Chromosome"/>
</dbReference>
<dbReference type="AlphaFoldDB" id="A0AAP9T307"/>
<reference evidence="2 3" key="1">
    <citation type="submission" date="2019-12" db="EMBL/GenBank/DDBJ databases">
        <title>Genome sequencing and assembly of endphytes of Porphyra tenera.</title>
        <authorList>
            <person name="Park J.M."/>
            <person name="Shin R."/>
            <person name="Jo S.H."/>
        </authorList>
    </citation>
    <scope>NUCLEOTIDE SEQUENCE [LARGE SCALE GENOMIC DNA]</scope>
    <source>
        <strain evidence="2 3">GPM3</strain>
    </source>
</reference>
<dbReference type="EMBL" id="CP054580">
    <property type="protein sequence ID" value="QKS26975.1"/>
    <property type="molecule type" value="Genomic_DNA"/>
</dbReference>
<sequence>MKHLPHIALMTLAVAGGMGLSPDIQARVTGFEIGNTVVDYDGERFGESGAYERIEAVASFAIDPTSARASNIADLEKAPVNDQGEVAFSTEVVILRPTEQTSGVLFYEVPNRGRNLSFPLLNLTSISGDFAVDEPGDGFLMRQGHTMVWSGWQTGLSDSLIEIDLPVIEGVTGESREEFVFDNHESVSVASLTYPAADLNPEHASLTVRPTPDAPRQMVEGLSFRYLDENRIEIQRPTSMDGGAIYEFIYTAKDAVPAGLGMLATSDLVAFLRGAQGHDVETPLNDIEHTVAMGISQSGRFLRDLIYQGYNADSQGNRVFDGAMAHIAGSRKTFTNYPFAQPGRFSRQHEDHDSVGDQFPFSYVEMLDPLTGQSDSILAVCRENNTCPKLMHTDTSAEFWQARASLVSTSPTGDPLTMPDDVRLYFFAGAPHFNAWGGSASASEVCKYPSNPISVAPSMRALVSAMESWVVNDIAPPASRYPGLKGDGLVANEELNLPPLQGEVPKPPVNELYARNHTVVPPEEGEQYSVKVPEVDEDGIALGGIRQPYVAVLLGTYLGWNLRDQGYAEGQLCNLSGSFIPFASSNDGRKSVSSRYSSPESYQESLGDAIDELVDIGFMLEKDRQWVMEDAPEL</sequence>
<accession>A0AAP9T307</accession>
<dbReference type="RefSeq" id="WP_022520085.1">
    <property type="nucleotide sequence ID" value="NZ_CP054580.1"/>
</dbReference>
<evidence type="ECO:0000313" key="3">
    <source>
        <dbReference type="Proteomes" id="UP000509761"/>
    </source>
</evidence>
<dbReference type="Pfam" id="PF20091">
    <property type="entry name" value="Abhydrolase_10"/>
    <property type="match status" value="1"/>
</dbReference>
<evidence type="ECO:0000313" key="2">
    <source>
        <dbReference type="EMBL" id="QKS26975.1"/>
    </source>
</evidence>